<dbReference type="AlphaFoldDB" id="A0A1R3VQZ7"/>
<protein>
    <submittedName>
        <fullName evidence="2">PIN domain nuclease, a component of toxin-antitoxin system (PIN domain)</fullName>
    </submittedName>
</protein>
<proteinExistence type="predicted"/>
<evidence type="ECO:0000259" key="1">
    <source>
        <dbReference type="Pfam" id="PF01850"/>
    </source>
</evidence>
<dbReference type="InterPro" id="IPR052919">
    <property type="entry name" value="TA_system_RNase"/>
</dbReference>
<dbReference type="CDD" id="cd09872">
    <property type="entry name" value="PIN_Sll0205-like"/>
    <property type="match status" value="1"/>
</dbReference>
<dbReference type="InterPro" id="IPR002716">
    <property type="entry name" value="PIN_dom"/>
</dbReference>
<feature type="domain" description="PIN" evidence="1">
    <location>
        <begin position="5"/>
        <end position="115"/>
    </location>
</feature>
<dbReference type="STRING" id="233100.SAMN05216526_0766"/>
<dbReference type="EMBL" id="FTPK01000001">
    <property type="protein sequence ID" value="SIT67101.1"/>
    <property type="molecule type" value="Genomic_DNA"/>
</dbReference>
<organism evidence="2 3">
    <name type="scientific">Ectothiorhodosinus mongolicus</name>
    <dbReference type="NCBI Taxonomy" id="233100"/>
    <lineage>
        <taxon>Bacteria</taxon>
        <taxon>Pseudomonadati</taxon>
        <taxon>Pseudomonadota</taxon>
        <taxon>Gammaproteobacteria</taxon>
        <taxon>Chromatiales</taxon>
        <taxon>Ectothiorhodospiraceae</taxon>
        <taxon>Ectothiorhodosinus</taxon>
    </lineage>
</organism>
<gene>
    <name evidence="2" type="ORF">SAMN05216526_0766</name>
</gene>
<dbReference type="PANTHER" id="PTHR36173">
    <property type="entry name" value="RIBONUCLEASE VAPC16-RELATED"/>
    <property type="match status" value="1"/>
</dbReference>
<dbReference type="Gene3D" id="3.40.50.1010">
    <property type="entry name" value="5'-nuclease"/>
    <property type="match status" value="1"/>
</dbReference>
<dbReference type="InterPro" id="IPR041705">
    <property type="entry name" value="PIN_Sll0205"/>
</dbReference>
<dbReference type="Proteomes" id="UP000223759">
    <property type="component" value="Unassembled WGS sequence"/>
</dbReference>
<evidence type="ECO:0000313" key="2">
    <source>
        <dbReference type="EMBL" id="SIT67101.1"/>
    </source>
</evidence>
<dbReference type="SUPFAM" id="SSF88723">
    <property type="entry name" value="PIN domain-like"/>
    <property type="match status" value="1"/>
</dbReference>
<dbReference type="RefSeq" id="WP_076755061.1">
    <property type="nucleotide sequence ID" value="NZ_CP023018.1"/>
</dbReference>
<dbReference type="InterPro" id="IPR029060">
    <property type="entry name" value="PIN-like_dom_sf"/>
</dbReference>
<name>A0A1R3VQZ7_9GAMM</name>
<dbReference type="PANTHER" id="PTHR36173:SF2">
    <property type="entry name" value="RIBONUCLEASE VAPC16"/>
    <property type="match status" value="1"/>
</dbReference>
<evidence type="ECO:0000313" key="3">
    <source>
        <dbReference type="Proteomes" id="UP000223759"/>
    </source>
</evidence>
<keyword evidence="3" id="KW-1185">Reference proteome</keyword>
<dbReference type="OrthoDB" id="9798990at2"/>
<dbReference type="Pfam" id="PF01850">
    <property type="entry name" value="PIN"/>
    <property type="match status" value="1"/>
</dbReference>
<reference evidence="2 3" key="1">
    <citation type="submission" date="2017-01" db="EMBL/GenBank/DDBJ databases">
        <authorList>
            <person name="Mah S.A."/>
            <person name="Swanson W.J."/>
            <person name="Moy G.W."/>
            <person name="Vacquier V.D."/>
        </authorList>
    </citation>
    <scope>NUCLEOTIDE SEQUENCE [LARGE SCALE GENOMIC DNA]</scope>
    <source>
        <strain evidence="2 3">M9</strain>
    </source>
</reference>
<sequence>MKRLLLDTHVVLWWLQGSDRFKDSIVVLLKDARNEVFVSAASVWEIAIKQSLGKLEAPDDLLDLIEQSGFAALSMSSFHAEQAGRLPLAHKDPFDRMLIAQAQAEGLILVTHDEAILSSGVRCLDPIGTR</sequence>
<accession>A0A1R3VQZ7</accession>